<evidence type="ECO:0000313" key="2">
    <source>
        <dbReference type="Proteomes" id="UP000011996"/>
    </source>
</evidence>
<dbReference type="EMBL" id="ANOF01000184">
    <property type="protein sequence ID" value="EMI23800.1"/>
    <property type="molecule type" value="Genomic_DNA"/>
</dbReference>
<dbReference type="Proteomes" id="UP000011996">
    <property type="component" value="Unassembled WGS sequence"/>
</dbReference>
<comment type="caution">
    <text evidence="1">The sequence shown here is derived from an EMBL/GenBank/DDBJ whole genome shotgun (WGS) entry which is preliminary data.</text>
</comment>
<name>M5RWY7_9BACT</name>
<dbReference type="AlphaFoldDB" id="M5RWY7"/>
<organism evidence="1 2">
    <name type="scientific">Rhodopirellula europaea SH398</name>
    <dbReference type="NCBI Taxonomy" id="1263868"/>
    <lineage>
        <taxon>Bacteria</taxon>
        <taxon>Pseudomonadati</taxon>
        <taxon>Planctomycetota</taxon>
        <taxon>Planctomycetia</taxon>
        <taxon>Pirellulales</taxon>
        <taxon>Pirellulaceae</taxon>
        <taxon>Rhodopirellula</taxon>
    </lineage>
</organism>
<dbReference type="PATRIC" id="fig|1263868.3.peg.6119"/>
<protein>
    <submittedName>
        <fullName evidence="1">Uncharacterized protein</fullName>
    </submittedName>
</protein>
<accession>M5RWY7</accession>
<proteinExistence type="predicted"/>
<evidence type="ECO:0000313" key="1">
    <source>
        <dbReference type="EMBL" id="EMI23800.1"/>
    </source>
</evidence>
<reference evidence="1 2" key="1">
    <citation type="journal article" date="2013" name="Mar. Genomics">
        <title>Expression of sulfatases in Rhodopirellula baltica and the diversity of sulfatases in the genus Rhodopirellula.</title>
        <authorList>
            <person name="Wegner C.E."/>
            <person name="Richter-Heitmann T."/>
            <person name="Klindworth A."/>
            <person name="Klockow C."/>
            <person name="Richter M."/>
            <person name="Achstetter T."/>
            <person name="Glockner F.O."/>
            <person name="Harder J."/>
        </authorList>
    </citation>
    <scope>NUCLEOTIDE SEQUENCE [LARGE SCALE GENOMIC DNA]</scope>
    <source>
        <strain evidence="1 2">SH398</strain>
    </source>
</reference>
<gene>
    <name evidence="1" type="ORF">RESH_05646</name>
</gene>
<sequence>MARKVISRQEKAAEAEAAEKLAAEAKRKKSVQPENQEGGRRCSLASLLGCL</sequence>
<dbReference type="STRING" id="1263868.RESH_05646"/>